<dbReference type="EMBL" id="BAABHS010000022">
    <property type="protein sequence ID" value="GAA4979936.1"/>
    <property type="molecule type" value="Genomic_DNA"/>
</dbReference>
<protein>
    <submittedName>
        <fullName evidence="1">Uncharacterized protein</fullName>
    </submittedName>
</protein>
<evidence type="ECO:0000313" key="2">
    <source>
        <dbReference type="Proteomes" id="UP001500466"/>
    </source>
</evidence>
<reference evidence="2" key="1">
    <citation type="journal article" date="2019" name="Int. J. Syst. Evol. Microbiol.">
        <title>The Global Catalogue of Microorganisms (GCM) 10K type strain sequencing project: providing services to taxonomists for standard genome sequencing and annotation.</title>
        <authorList>
            <consortium name="The Broad Institute Genomics Platform"/>
            <consortium name="The Broad Institute Genome Sequencing Center for Infectious Disease"/>
            <person name="Wu L."/>
            <person name="Ma J."/>
        </authorList>
    </citation>
    <scope>NUCLEOTIDE SEQUENCE [LARGE SCALE GENOMIC DNA]</scope>
    <source>
        <strain evidence="2">JCM 17986</strain>
    </source>
</reference>
<name>A0ABP9HVP9_9ACTN</name>
<keyword evidence="2" id="KW-1185">Reference proteome</keyword>
<accession>A0ABP9HVP9</accession>
<comment type="caution">
    <text evidence="1">The sequence shown here is derived from an EMBL/GenBank/DDBJ whole genome shotgun (WGS) entry which is preliminary data.</text>
</comment>
<evidence type="ECO:0000313" key="1">
    <source>
        <dbReference type="EMBL" id="GAA4979936.1"/>
    </source>
</evidence>
<organism evidence="1 2">
    <name type="scientific">Yinghuangia aomiensis</name>
    <dbReference type="NCBI Taxonomy" id="676205"/>
    <lineage>
        <taxon>Bacteria</taxon>
        <taxon>Bacillati</taxon>
        <taxon>Actinomycetota</taxon>
        <taxon>Actinomycetes</taxon>
        <taxon>Kitasatosporales</taxon>
        <taxon>Streptomycetaceae</taxon>
        <taxon>Yinghuangia</taxon>
    </lineage>
</organism>
<proteinExistence type="predicted"/>
<dbReference type="Proteomes" id="UP001500466">
    <property type="component" value="Unassembled WGS sequence"/>
</dbReference>
<gene>
    <name evidence="1" type="ORF">GCM10023205_55870</name>
</gene>
<sequence>MVEVSAGANDMYAGSSDSEVKDWQAMPTGAPSWTAVITVTPVQKWPMTWRMRAGSIVTLDMAAPELW</sequence>